<reference evidence="4" key="1">
    <citation type="journal article" date="2020" name="Microb. Genom.">
        <title>Genetic diversity of clinical and environmental Mucorales isolates obtained from an investigation of mucormycosis cases among solid organ transplant recipients.</title>
        <authorList>
            <person name="Nguyen M.H."/>
            <person name="Kaul D."/>
            <person name="Muto C."/>
            <person name="Cheng S.J."/>
            <person name="Richter R.A."/>
            <person name="Bruno V.M."/>
            <person name="Liu G."/>
            <person name="Beyhan S."/>
            <person name="Sundermann A.J."/>
            <person name="Mounaud S."/>
            <person name="Pasculle A.W."/>
            <person name="Nierman W.C."/>
            <person name="Driscoll E."/>
            <person name="Cumbie R."/>
            <person name="Clancy C.J."/>
            <person name="Dupont C.L."/>
        </authorList>
    </citation>
    <scope>NUCLEOTIDE SEQUENCE</scope>
    <source>
        <strain evidence="4">GL16</strain>
    </source>
</reference>
<organism evidence="4 5">
    <name type="scientific">Rhizopus oryzae</name>
    <name type="common">Mucormycosis agent</name>
    <name type="synonym">Rhizopus arrhizus var. delemar</name>
    <dbReference type="NCBI Taxonomy" id="64495"/>
    <lineage>
        <taxon>Eukaryota</taxon>
        <taxon>Fungi</taxon>
        <taxon>Fungi incertae sedis</taxon>
        <taxon>Mucoromycota</taxon>
        <taxon>Mucoromycotina</taxon>
        <taxon>Mucoromycetes</taxon>
        <taxon>Mucorales</taxon>
        <taxon>Mucorineae</taxon>
        <taxon>Rhizopodaceae</taxon>
        <taxon>Rhizopus</taxon>
    </lineage>
</organism>
<proteinExistence type="predicted"/>
<dbReference type="Proteomes" id="UP000717996">
    <property type="component" value="Unassembled WGS sequence"/>
</dbReference>
<feature type="compositionally biased region" description="Acidic residues" evidence="2">
    <location>
        <begin position="279"/>
        <end position="309"/>
    </location>
</feature>
<sequence>MMTTQTETRQPRMKESINVTLKRKDFDDEAIDTKETKRHLTNPPYRSRINSDQDLWKTVSVLRQDCRTSGIIPKLEPNLKNEDTQYAYLCSDSTDYISTGIMDLGWGCGYRNCQMLMSFLEKEKQDGDYLLKQVIDISSIQLLLEKAWQEAGFDPLGAKQLKNHVFKTRKWIGTTEVYTLLAYLGIRSTIIDFHQPGPQKLHKDMFDWIQSYFTSNITTKKGKKVYTTHRPPLYLQHQGHSRTVVGIEILKSGKRNLIIFDPGRRMLRSFTKKRINYNEDTESSNEEEEEPEQEEPEQEEDEDEEEDEEIDIMNDHKPSLSQRFFSKLTKSNNNNASSPYYPHRVDDKTIAKHRQYQILVLGQVVYQQGEMHWDENKGYLVSEEEREAMKNVTSLAIM</sequence>
<comment type="caution">
    <text evidence="4">The sequence shown here is derived from an EMBL/GenBank/DDBJ whole genome shotgun (WGS) entry which is preliminary data.</text>
</comment>
<dbReference type="EMBL" id="JAANIT010002681">
    <property type="protein sequence ID" value="KAG1535742.1"/>
    <property type="molecule type" value="Genomic_DNA"/>
</dbReference>
<dbReference type="AlphaFoldDB" id="A0A9P7C4Q0"/>
<dbReference type="Pfam" id="PF07910">
    <property type="entry name" value="Peptidase_C78"/>
    <property type="match status" value="1"/>
</dbReference>
<evidence type="ECO:0000313" key="4">
    <source>
        <dbReference type="EMBL" id="KAG1535742.1"/>
    </source>
</evidence>
<feature type="domain" description="UFSP1/2/DUB catalytic" evidence="3">
    <location>
        <begin position="85"/>
        <end position="276"/>
    </location>
</feature>
<dbReference type="OrthoDB" id="288987at2759"/>
<accession>A0A9P7C4Q0</accession>
<evidence type="ECO:0000313" key="5">
    <source>
        <dbReference type="Proteomes" id="UP000717996"/>
    </source>
</evidence>
<dbReference type="PANTHER" id="PTHR48153">
    <property type="entry name" value="UFM1-SPECIFIC PROTEASE 2"/>
    <property type="match status" value="1"/>
</dbReference>
<keyword evidence="1" id="KW-0378">Hydrolase</keyword>
<evidence type="ECO:0000259" key="3">
    <source>
        <dbReference type="Pfam" id="PF07910"/>
    </source>
</evidence>
<protein>
    <recommendedName>
        <fullName evidence="3">UFSP1/2/DUB catalytic domain-containing protein</fullName>
    </recommendedName>
</protein>
<feature type="region of interest" description="Disordered" evidence="2">
    <location>
        <begin position="271"/>
        <end position="309"/>
    </location>
</feature>
<dbReference type="GO" id="GO:0019783">
    <property type="term" value="F:ubiquitin-like protein peptidase activity"/>
    <property type="evidence" value="ECO:0007669"/>
    <property type="project" value="UniProtKB-ARBA"/>
</dbReference>
<name>A0A9P7C4Q0_RHIOR</name>
<evidence type="ECO:0000256" key="2">
    <source>
        <dbReference type="SAM" id="MobiDB-lite"/>
    </source>
</evidence>
<dbReference type="Gene3D" id="3.90.70.130">
    <property type="match status" value="1"/>
</dbReference>
<gene>
    <name evidence="4" type="ORF">G6F51_011364</name>
</gene>
<dbReference type="PANTHER" id="PTHR48153:SF4">
    <property type="entry name" value="UBIQUITIN CARBOXYL-TERMINAL HYDROLASE MUG105"/>
    <property type="match status" value="1"/>
</dbReference>
<dbReference type="InterPro" id="IPR012462">
    <property type="entry name" value="UFSP1/2_DUB_cat"/>
</dbReference>
<evidence type="ECO:0000256" key="1">
    <source>
        <dbReference type="ARBA" id="ARBA00022801"/>
    </source>
</evidence>